<dbReference type="EMBL" id="CH940656">
    <property type="protein sequence ID" value="EDW58320.2"/>
    <property type="molecule type" value="Genomic_DNA"/>
</dbReference>
<evidence type="ECO:0000256" key="4">
    <source>
        <dbReference type="ARBA" id="ARBA00022723"/>
    </source>
</evidence>
<evidence type="ECO:0008006" key="18">
    <source>
        <dbReference type="Google" id="ProtNLM"/>
    </source>
</evidence>
<dbReference type="PANTHER" id="PTHR11447:SF16">
    <property type="entry name" value="P53 PROTEIN LONG FORM VARIANT 1"/>
    <property type="match status" value="1"/>
</dbReference>
<dbReference type="Pfam" id="PF11619">
    <property type="entry name" value="P53_C"/>
    <property type="match status" value="1"/>
</dbReference>
<evidence type="ECO:0000313" key="17">
    <source>
        <dbReference type="Proteomes" id="UP000008792"/>
    </source>
</evidence>
<feature type="binding site" evidence="11">
    <location>
        <position position="232"/>
    </location>
    <ligand>
        <name>Zn(2+)</name>
        <dbReference type="ChEBI" id="CHEBI:29105"/>
    </ligand>
</feature>
<protein>
    <recommendedName>
        <fullName evidence="18">p53 DNA-binding domain-containing protein</fullName>
    </recommendedName>
</protein>
<dbReference type="InterPro" id="IPR011615">
    <property type="entry name" value="p53_DNA-bd"/>
</dbReference>
<keyword evidence="4 11" id="KW-0479">Metal-binding</keyword>
<keyword evidence="9" id="KW-0804">Transcription</keyword>
<evidence type="ECO:0000256" key="11">
    <source>
        <dbReference type="PIRSR" id="PIRSR602117-1"/>
    </source>
</evidence>
<evidence type="ECO:0000256" key="9">
    <source>
        <dbReference type="ARBA" id="ARBA00023163"/>
    </source>
</evidence>
<feature type="binding site" evidence="11">
    <location>
        <position position="160"/>
    </location>
    <ligand>
        <name>Zn(2+)</name>
        <dbReference type="ChEBI" id="CHEBI:29105"/>
    </ligand>
</feature>
<accession>B4MB49</accession>
<feature type="region of interest" description="Disordered" evidence="13">
    <location>
        <begin position="1"/>
        <end position="27"/>
    </location>
</feature>
<dbReference type="STRING" id="7244.B4MB49"/>
<dbReference type="GO" id="GO:0000978">
    <property type="term" value="F:RNA polymerase II cis-regulatory region sequence-specific DNA binding"/>
    <property type="evidence" value="ECO:0007669"/>
    <property type="project" value="TreeGrafter"/>
</dbReference>
<dbReference type="InterPro" id="IPR012346">
    <property type="entry name" value="p53/RUNT-type_TF_DNA-bd_sf"/>
</dbReference>
<feature type="domain" description="p53 DNA-binding" evidence="14">
    <location>
        <begin position="85"/>
        <end position="275"/>
    </location>
</feature>
<comment type="similarity">
    <text evidence="2">Belongs to the p53 family.</text>
</comment>
<dbReference type="SUPFAM" id="SSF49417">
    <property type="entry name" value="p53-like transcription factors"/>
    <property type="match status" value="1"/>
</dbReference>
<proteinExistence type="inferred from homology"/>
<dbReference type="Gene3D" id="6.10.280.60">
    <property type="entry name" value="Transcription factor p53, C-terminal domain"/>
    <property type="match status" value="1"/>
</dbReference>
<dbReference type="InterPro" id="IPR002117">
    <property type="entry name" value="p53_tumour_suppressor"/>
</dbReference>
<evidence type="ECO:0000256" key="3">
    <source>
        <dbReference type="ARBA" id="ARBA00022703"/>
    </source>
</evidence>
<feature type="binding site" evidence="11">
    <location>
        <position position="228"/>
    </location>
    <ligand>
        <name>Zn(2+)</name>
        <dbReference type="ChEBI" id="CHEBI:29105"/>
    </ligand>
</feature>
<evidence type="ECO:0000259" key="15">
    <source>
        <dbReference type="Pfam" id="PF11619"/>
    </source>
</evidence>
<evidence type="ECO:0000256" key="13">
    <source>
        <dbReference type="SAM" id="MobiDB-lite"/>
    </source>
</evidence>
<dbReference type="GO" id="GO:0000981">
    <property type="term" value="F:DNA-binding transcription factor activity, RNA polymerase II-specific"/>
    <property type="evidence" value="ECO:0007669"/>
    <property type="project" value="TreeGrafter"/>
</dbReference>
<dbReference type="GO" id="GO:0006915">
    <property type="term" value="P:apoptotic process"/>
    <property type="evidence" value="ECO:0007669"/>
    <property type="project" value="UniProtKB-KW"/>
</dbReference>
<dbReference type="InterPro" id="IPR038163">
    <property type="entry name" value="Dro_p53_C_sf"/>
</dbReference>
<reference evidence="16 17" key="1">
    <citation type="journal article" date="2007" name="Nature">
        <title>Evolution of genes and genomes on the Drosophila phylogeny.</title>
        <authorList>
            <consortium name="Drosophila 12 Genomes Consortium"/>
            <person name="Clark A.G."/>
            <person name="Eisen M.B."/>
            <person name="Smith D.R."/>
            <person name="Bergman C.M."/>
            <person name="Oliver B."/>
            <person name="Markow T.A."/>
            <person name="Kaufman T.C."/>
            <person name="Kellis M."/>
            <person name="Gelbart W."/>
            <person name="Iyer V.N."/>
            <person name="Pollard D.A."/>
            <person name="Sackton T.B."/>
            <person name="Larracuente A.M."/>
            <person name="Singh N.D."/>
            <person name="Abad J.P."/>
            <person name="Abt D.N."/>
            <person name="Adryan B."/>
            <person name="Aguade M."/>
            <person name="Akashi H."/>
            <person name="Anderson W.W."/>
            <person name="Aquadro C.F."/>
            <person name="Ardell D.H."/>
            <person name="Arguello R."/>
            <person name="Artieri C.G."/>
            <person name="Barbash D.A."/>
            <person name="Barker D."/>
            <person name="Barsanti P."/>
            <person name="Batterham P."/>
            <person name="Batzoglou S."/>
            <person name="Begun D."/>
            <person name="Bhutkar A."/>
            <person name="Blanco E."/>
            <person name="Bosak S.A."/>
            <person name="Bradley R.K."/>
            <person name="Brand A.D."/>
            <person name="Brent M.R."/>
            <person name="Brooks A.N."/>
            <person name="Brown R.H."/>
            <person name="Butlin R.K."/>
            <person name="Caggese C."/>
            <person name="Calvi B.R."/>
            <person name="Bernardo de Carvalho A."/>
            <person name="Caspi A."/>
            <person name="Castrezana S."/>
            <person name="Celniker S.E."/>
            <person name="Chang J.L."/>
            <person name="Chapple C."/>
            <person name="Chatterji S."/>
            <person name="Chinwalla A."/>
            <person name="Civetta A."/>
            <person name="Clifton S.W."/>
            <person name="Comeron J.M."/>
            <person name="Costello J.C."/>
            <person name="Coyne J.A."/>
            <person name="Daub J."/>
            <person name="David R.G."/>
            <person name="Delcher A.L."/>
            <person name="Delehaunty K."/>
            <person name="Do C.B."/>
            <person name="Ebling H."/>
            <person name="Edwards K."/>
            <person name="Eickbush T."/>
            <person name="Evans J.D."/>
            <person name="Filipski A."/>
            <person name="Findeiss S."/>
            <person name="Freyhult E."/>
            <person name="Fulton L."/>
            <person name="Fulton R."/>
            <person name="Garcia A.C."/>
            <person name="Gardiner A."/>
            <person name="Garfield D.A."/>
            <person name="Garvin B.E."/>
            <person name="Gibson G."/>
            <person name="Gilbert D."/>
            <person name="Gnerre S."/>
            <person name="Godfrey J."/>
            <person name="Good R."/>
            <person name="Gotea V."/>
            <person name="Gravely B."/>
            <person name="Greenberg A.J."/>
            <person name="Griffiths-Jones S."/>
            <person name="Gross S."/>
            <person name="Guigo R."/>
            <person name="Gustafson E.A."/>
            <person name="Haerty W."/>
            <person name="Hahn M.W."/>
            <person name="Halligan D.L."/>
            <person name="Halpern A.L."/>
            <person name="Halter G.M."/>
            <person name="Han M.V."/>
            <person name="Heger A."/>
            <person name="Hillier L."/>
            <person name="Hinrichs A.S."/>
            <person name="Holmes I."/>
            <person name="Hoskins R.A."/>
            <person name="Hubisz M.J."/>
            <person name="Hultmark D."/>
            <person name="Huntley M.A."/>
            <person name="Jaffe D.B."/>
            <person name="Jagadeeshan S."/>
            <person name="Jeck W.R."/>
            <person name="Johnson J."/>
            <person name="Jones C.D."/>
            <person name="Jordan W.C."/>
            <person name="Karpen G.H."/>
            <person name="Kataoka E."/>
            <person name="Keightley P.D."/>
            <person name="Kheradpour P."/>
            <person name="Kirkness E.F."/>
            <person name="Koerich L.B."/>
            <person name="Kristiansen K."/>
            <person name="Kudrna D."/>
            <person name="Kulathinal R.J."/>
            <person name="Kumar S."/>
            <person name="Kwok R."/>
            <person name="Lander E."/>
            <person name="Langley C.H."/>
            <person name="Lapoint R."/>
            <person name="Lazzaro B.P."/>
            <person name="Lee S.J."/>
            <person name="Levesque L."/>
            <person name="Li R."/>
            <person name="Lin C.F."/>
            <person name="Lin M.F."/>
            <person name="Lindblad-Toh K."/>
            <person name="Llopart A."/>
            <person name="Long M."/>
            <person name="Low L."/>
            <person name="Lozovsky E."/>
            <person name="Lu J."/>
            <person name="Luo M."/>
            <person name="Machado C.A."/>
            <person name="Makalowski W."/>
            <person name="Marzo M."/>
            <person name="Matsuda M."/>
            <person name="Matzkin L."/>
            <person name="McAllister B."/>
            <person name="McBride C.S."/>
            <person name="McKernan B."/>
            <person name="McKernan K."/>
            <person name="Mendez-Lago M."/>
            <person name="Minx P."/>
            <person name="Mollenhauer M.U."/>
            <person name="Montooth K."/>
            <person name="Mount S.M."/>
            <person name="Mu X."/>
            <person name="Myers E."/>
            <person name="Negre B."/>
            <person name="Newfeld S."/>
            <person name="Nielsen R."/>
            <person name="Noor M.A."/>
            <person name="O'Grady P."/>
            <person name="Pachter L."/>
            <person name="Papaceit M."/>
            <person name="Parisi M.J."/>
            <person name="Parisi M."/>
            <person name="Parts L."/>
            <person name="Pedersen J.S."/>
            <person name="Pesole G."/>
            <person name="Phillippy A.M."/>
            <person name="Ponting C.P."/>
            <person name="Pop M."/>
            <person name="Porcelli D."/>
            <person name="Powell J.R."/>
            <person name="Prohaska S."/>
            <person name="Pruitt K."/>
            <person name="Puig M."/>
            <person name="Quesneville H."/>
            <person name="Ram K.R."/>
            <person name="Rand D."/>
            <person name="Rasmussen M.D."/>
            <person name="Reed L.K."/>
            <person name="Reenan R."/>
            <person name="Reily A."/>
            <person name="Remington K.A."/>
            <person name="Rieger T.T."/>
            <person name="Ritchie M.G."/>
            <person name="Robin C."/>
            <person name="Rogers Y.H."/>
            <person name="Rohde C."/>
            <person name="Rozas J."/>
            <person name="Rubenfield M.J."/>
            <person name="Ruiz A."/>
            <person name="Russo S."/>
            <person name="Salzberg S.L."/>
            <person name="Sanchez-Gracia A."/>
            <person name="Saranga D.J."/>
            <person name="Sato H."/>
            <person name="Schaeffer S.W."/>
            <person name="Schatz M.C."/>
            <person name="Schlenke T."/>
            <person name="Schwartz R."/>
            <person name="Segarra C."/>
            <person name="Singh R.S."/>
            <person name="Sirot L."/>
            <person name="Sirota M."/>
            <person name="Sisneros N.B."/>
            <person name="Smith C.D."/>
            <person name="Smith T.F."/>
            <person name="Spieth J."/>
            <person name="Stage D.E."/>
            <person name="Stark A."/>
            <person name="Stephan W."/>
            <person name="Strausberg R.L."/>
            <person name="Strempel S."/>
            <person name="Sturgill D."/>
            <person name="Sutton G."/>
            <person name="Sutton G.G."/>
            <person name="Tao W."/>
            <person name="Teichmann S."/>
            <person name="Tobari Y.N."/>
            <person name="Tomimura Y."/>
            <person name="Tsolas J.M."/>
            <person name="Valente V.L."/>
            <person name="Venter E."/>
            <person name="Venter J.C."/>
            <person name="Vicario S."/>
            <person name="Vieira F.G."/>
            <person name="Vilella A.J."/>
            <person name="Villasante A."/>
            <person name="Walenz B."/>
            <person name="Wang J."/>
            <person name="Wasserman M."/>
            <person name="Watts T."/>
            <person name="Wilson D."/>
            <person name="Wilson R.K."/>
            <person name="Wing R.A."/>
            <person name="Wolfner M.F."/>
            <person name="Wong A."/>
            <person name="Wong G.K."/>
            <person name="Wu C.I."/>
            <person name="Wu G."/>
            <person name="Yamamoto D."/>
            <person name="Yang H.P."/>
            <person name="Yang S.P."/>
            <person name="Yorke J.A."/>
            <person name="Yoshida K."/>
            <person name="Zdobnov E."/>
            <person name="Zhang P."/>
            <person name="Zhang Y."/>
            <person name="Zimin A.V."/>
            <person name="Baldwin J."/>
            <person name="Abdouelleil A."/>
            <person name="Abdulkadir J."/>
            <person name="Abebe A."/>
            <person name="Abera B."/>
            <person name="Abreu J."/>
            <person name="Acer S.C."/>
            <person name="Aftuck L."/>
            <person name="Alexander A."/>
            <person name="An P."/>
            <person name="Anderson E."/>
            <person name="Anderson S."/>
            <person name="Arachi H."/>
            <person name="Azer M."/>
            <person name="Bachantsang P."/>
            <person name="Barry A."/>
            <person name="Bayul T."/>
            <person name="Berlin A."/>
            <person name="Bessette D."/>
            <person name="Bloom T."/>
            <person name="Blye J."/>
            <person name="Boguslavskiy L."/>
            <person name="Bonnet C."/>
            <person name="Boukhgalter B."/>
            <person name="Bourzgui I."/>
            <person name="Brown A."/>
            <person name="Cahill P."/>
            <person name="Channer S."/>
            <person name="Cheshatsang Y."/>
            <person name="Chuda L."/>
            <person name="Citroen M."/>
            <person name="Collymore A."/>
            <person name="Cooke P."/>
            <person name="Costello M."/>
            <person name="D'Aco K."/>
            <person name="Daza R."/>
            <person name="De Haan G."/>
            <person name="DeGray S."/>
            <person name="DeMaso C."/>
            <person name="Dhargay N."/>
            <person name="Dooley K."/>
            <person name="Dooley E."/>
            <person name="Doricent M."/>
            <person name="Dorje P."/>
            <person name="Dorjee K."/>
            <person name="Dupes A."/>
            <person name="Elong R."/>
            <person name="Falk J."/>
            <person name="Farina A."/>
            <person name="Faro S."/>
            <person name="Ferguson D."/>
            <person name="Fisher S."/>
            <person name="Foley C.D."/>
            <person name="Franke A."/>
            <person name="Friedrich D."/>
            <person name="Gadbois L."/>
            <person name="Gearin G."/>
            <person name="Gearin C.R."/>
            <person name="Giannoukos G."/>
            <person name="Goode T."/>
            <person name="Graham J."/>
            <person name="Grandbois E."/>
            <person name="Grewal S."/>
            <person name="Gyaltsen K."/>
            <person name="Hafez N."/>
            <person name="Hagos B."/>
            <person name="Hall J."/>
            <person name="Henson C."/>
            <person name="Hollinger A."/>
            <person name="Honan T."/>
            <person name="Huard M.D."/>
            <person name="Hughes L."/>
            <person name="Hurhula B."/>
            <person name="Husby M.E."/>
            <person name="Kamat A."/>
            <person name="Kanga B."/>
            <person name="Kashin S."/>
            <person name="Khazanovich D."/>
            <person name="Kisner P."/>
            <person name="Lance K."/>
            <person name="Lara M."/>
            <person name="Lee W."/>
            <person name="Lennon N."/>
            <person name="Letendre F."/>
            <person name="LeVine R."/>
            <person name="Lipovsky A."/>
            <person name="Liu X."/>
            <person name="Liu J."/>
            <person name="Liu S."/>
            <person name="Lokyitsang T."/>
            <person name="Lokyitsang Y."/>
            <person name="Lubonja R."/>
            <person name="Lui A."/>
            <person name="MacDonald P."/>
            <person name="Magnisalis V."/>
            <person name="Maru K."/>
            <person name="Matthews C."/>
            <person name="McCusker W."/>
            <person name="McDonough S."/>
            <person name="Mehta T."/>
            <person name="Meldrim J."/>
            <person name="Meneus L."/>
            <person name="Mihai O."/>
            <person name="Mihalev A."/>
            <person name="Mihova T."/>
            <person name="Mittelman R."/>
            <person name="Mlenga V."/>
            <person name="Montmayeur A."/>
            <person name="Mulrain L."/>
            <person name="Navidi A."/>
            <person name="Naylor J."/>
            <person name="Negash T."/>
            <person name="Nguyen T."/>
            <person name="Nguyen N."/>
            <person name="Nicol R."/>
            <person name="Norbu C."/>
            <person name="Norbu N."/>
            <person name="Novod N."/>
            <person name="O'Neill B."/>
            <person name="Osman S."/>
            <person name="Markiewicz E."/>
            <person name="Oyono O.L."/>
            <person name="Patti C."/>
            <person name="Phunkhang P."/>
            <person name="Pierre F."/>
            <person name="Priest M."/>
            <person name="Raghuraman S."/>
            <person name="Rege F."/>
            <person name="Reyes R."/>
            <person name="Rise C."/>
            <person name="Rogov P."/>
            <person name="Ross K."/>
            <person name="Ryan E."/>
            <person name="Settipalli S."/>
            <person name="Shea T."/>
            <person name="Sherpa N."/>
            <person name="Shi L."/>
            <person name="Shih D."/>
            <person name="Sparrow T."/>
            <person name="Spaulding J."/>
            <person name="Stalker J."/>
            <person name="Stange-Thomann N."/>
            <person name="Stavropoulos S."/>
            <person name="Stone C."/>
            <person name="Strader C."/>
            <person name="Tesfaye S."/>
            <person name="Thomson T."/>
            <person name="Thoulutsang Y."/>
            <person name="Thoulutsang D."/>
            <person name="Topham K."/>
            <person name="Topping I."/>
            <person name="Tsamla T."/>
            <person name="Vassiliev H."/>
            <person name="Vo A."/>
            <person name="Wangchuk T."/>
            <person name="Wangdi T."/>
            <person name="Weiand M."/>
            <person name="Wilkinson J."/>
            <person name="Wilson A."/>
            <person name="Yadav S."/>
            <person name="Young G."/>
            <person name="Yu Q."/>
            <person name="Zembek L."/>
            <person name="Zhong D."/>
            <person name="Zimmer A."/>
            <person name="Zwirko Z."/>
            <person name="Jaffe D.B."/>
            <person name="Alvarez P."/>
            <person name="Brockman W."/>
            <person name="Butler J."/>
            <person name="Chin C."/>
            <person name="Gnerre S."/>
            <person name="Grabherr M."/>
            <person name="Kleber M."/>
            <person name="Mauceli E."/>
            <person name="MacCallum I."/>
        </authorList>
    </citation>
    <scope>NUCLEOTIDE SEQUENCE [LARGE SCALE GENOMIC DNA]</scope>
    <source>
        <strain evidence="17">Tucson 15010-1051.87</strain>
    </source>
</reference>
<evidence type="ECO:0000313" key="16">
    <source>
        <dbReference type="EMBL" id="EDW58320.2"/>
    </source>
</evidence>
<evidence type="ECO:0000256" key="8">
    <source>
        <dbReference type="ARBA" id="ARBA00023159"/>
    </source>
</evidence>
<evidence type="ECO:0000256" key="7">
    <source>
        <dbReference type="ARBA" id="ARBA00023125"/>
    </source>
</evidence>
<keyword evidence="6" id="KW-0805">Transcription regulation</keyword>
<feature type="region of interest" description="Disordered" evidence="13">
    <location>
        <begin position="304"/>
        <end position="324"/>
    </location>
</feature>
<evidence type="ECO:0000256" key="5">
    <source>
        <dbReference type="ARBA" id="ARBA00022833"/>
    </source>
</evidence>
<comment type="subcellular location">
    <subcellularLocation>
        <location evidence="1">Nucleus</location>
    </subcellularLocation>
</comment>
<gene>
    <name evidence="16" type="primary">Dvir\GJ14364</name>
    <name evidence="16" type="ORF">Dvir_GJ14364</name>
</gene>
<keyword evidence="10" id="KW-0539">Nucleus</keyword>
<dbReference type="FunCoup" id="B4MB49">
    <property type="interactions" value="554"/>
</dbReference>
<keyword evidence="5 11" id="KW-0862">Zinc</keyword>
<dbReference type="KEGG" id="dvi:6635158"/>
<evidence type="ECO:0000256" key="2">
    <source>
        <dbReference type="ARBA" id="ARBA00006167"/>
    </source>
</evidence>
<dbReference type="PANTHER" id="PTHR11447">
    <property type="entry name" value="CELLULAR TUMOR ANTIGEN P53"/>
    <property type="match status" value="1"/>
</dbReference>
<dbReference type="Proteomes" id="UP000008792">
    <property type="component" value="Unassembled WGS sequence"/>
</dbReference>
<evidence type="ECO:0000256" key="1">
    <source>
        <dbReference type="ARBA" id="ARBA00004123"/>
    </source>
</evidence>
<evidence type="ECO:0000259" key="14">
    <source>
        <dbReference type="Pfam" id="PF00870"/>
    </source>
</evidence>
<feature type="site" description="Interaction with DNA" evidence="12">
    <location>
        <position position="103"/>
    </location>
</feature>
<keyword evidence="8" id="KW-0010">Activator</keyword>
<name>B4MB49_DROVI</name>
<keyword evidence="3" id="KW-0053">Apoptosis</keyword>
<dbReference type="InParanoid" id="B4MB49"/>
<dbReference type="GO" id="GO:0046872">
    <property type="term" value="F:metal ion binding"/>
    <property type="evidence" value="ECO:0007669"/>
    <property type="project" value="UniProtKB-KW"/>
</dbReference>
<evidence type="ECO:0000256" key="12">
    <source>
        <dbReference type="PIRSR" id="PIRSR602117-2"/>
    </source>
</evidence>
<dbReference type="AlphaFoldDB" id="B4MB49"/>
<sequence length="393" mass="45318">MSREKKRQSTFLLEEQEEENLETSVSTSQENIIIENVTDDMPIEPMAFLQGLHSGNLMQFSQQSVLREMMLQDIKTQINSLPKLENHNNGDYHFGMVLEEPPKSHWMFSMPLNKLYIRMNKTFNIDVKFKTKMPIQPLNLRAFLCFVKDVSGPVLRCQNHLSTDPIKGNQSMRENLLRCENPNTSYCGTSEGKSIAERYSVLVPLNMSRSSHESGGFVRQTLAFSFACQNSCFGRKETCLVFCLENTNRDILGQQVLYLKICTCPKRDRNQDERHLESNKNKLFFDASEEEELDASSAKKKCRRTMKNEVKDENESNDSSDVHPVPADWEVSRAIDGDYRLVIKFSNKDLLLRSIEGIIEKTAVAMIRNPQNLKLRQQTNHLMNLKKYALKLS</sequence>
<dbReference type="InterPro" id="IPR008967">
    <property type="entry name" value="p53-like_TF_DNA-bd_sf"/>
</dbReference>
<dbReference type="CDD" id="cd08367">
    <property type="entry name" value="P53"/>
    <property type="match status" value="1"/>
</dbReference>
<evidence type="ECO:0000256" key="10">
    <source>
        <dbReference type="ARBA" id="ARBA00023242"/>
    </source>
</evidence>
<dbReference type="eggNOG" id="ENOG502QQ48">
    <property type="taxonomic scope" value="Eukaryota"/>
</dbReference>
<feature type="binding site" evidence="11">
    <location>
        <position position="157"/>
    </location>
    <ligand>
        <name>Zn(2+)</name>
        <dbReference type="ChEBI" id="CHEBI:29105"/>
    </ligand>
</feature>
<dbReference type="HOGENOM" id="CLU_041352_0_0_1"/>
<dbReference type="Gene3D" id="2.60.40.720">
    <property type="match status" value="1"/>
</dbReference>
<dbReference type="InterPro" id="IPR024631">
    <property type="entry name" value="p53_C_Drosophila"/>
</dbReference>
<feature type="domain" description="Transcription factor p53 C-terminal Drosophila" evidence="15">
    <location>
        <begin position="327"/>
        <end position="393"/>
    </location>
</feature>
<dbReference type="Pfam" id="PF00870">
    <property type="entry name" value="P53"/>
    <property type="match status" value="1"/>
</dbReference>
<keyword evidence="7" id="KW-0238">DNA-binding</keyword>
<organism evidence="16 17">
    <name type="scientific">Drosophila virilis</name>
    <name type="common">Fruit fly</name>
    <dbReference type="NCBI Taxonomy" id="7244"/>
    <lineage>
        <taxon>Eukaryota</taxon>
        <taxon>Metazoa</taxon>
        <taxon>Ecdysozoa</taxon>
        <taxon>Arthropoda</taxon>
        <taxon>Hexapoda</taxon>
        <taxon>Insecta</taxon>
        <taxon>Pterygota</taxon>
        <taxon>Neoptera</taxon>
        <taxon>Endopterygota</taxon>
        <taxon>Diptera</taxon>
        <taxon>Brachycera</taxon>
        <taxon>Muscomorpha</taxon>
        <taxon>Ephydroidea</taxon>
        <taxon>Drosophilidae</taxon>
        <taxon>Drosophila</taxon>
    </lineage>
</organism>
<dbReference type="OrthoDB" id="5915660at2759"/>
<keyword evidence="17" id="KW-1185">Reference proteome</keyword>
<evidence type="ECO:0000256" key="6">
    <source>
        <dbReference type="ARBA" id="ARBA00023015"/>
    </source>
</evidence>
<dbReference type="GO" id="GO:0005634">
    <property type="term" value="C:nucleus"/>
    <property type="evidence" value="ECO:0007669"/>
    <property type="project" value="UniProtKB-SubCell"/>
</dbReference>
<comment type="cofactor">
    <cofactor evidence="11">
        <name>Zn(2+)</name>
        <dbReference type="ChEBI" id="CHEBI:29105"/>
    </cofactor>
    <text evidence="11">Binds 1 zinc ion per subunit.</text>
</comment>